<dbReference type="SUPFAM" id="SSF52540">
    <property type="entry name" value="P-loop containing nucleoside triphosphate hydrolases"/>
    <property type="match status" value="1"/>
</dbReference>
<dbReference type="SUPFAM" id="SSF48452">
    <property type="entry name" value="TPR-like"/>
    <property type="match status" value="2"/>
</dbReference>
<dbReference type="SUPFAM" id="SSF46894">
    <property type="entry name" value="C-terminal effector domain of the bipartite response regulators"/>
    <property type="match status" value="1"/>
</dbReference>
<dbReference type="PRINTS" id="PR00364">
    <property type="entry name" value="DISEASERSIST"/>
</dbReference>
<dbReference type="PANTHER" id="PTHR35807">
    <property type="entry name" value="TRANSCRIPTIONAL REGULATOR REDD-RELATED"/>
    <property type="match status" value="1"/>
</dbReference>
<dbReference type="SMART" id="SM00028">
    <property type="entry name" value="TPR"/>
    <property type="match status" value="5"/>
</dbReference>
<dbReference type="CDD" id="cd00383">
    <property type="entry name" value="trans_reg_C"/>
    <property type="match status" value="1"/>
</dbReference>
<dbReference type="AlphaFoldDB" id="A0A8J3Z9R5"/>
<sequence>MVEFRLFGEVEALATGRPLDVGTPRQQAVLAALLVDAGRPVTVETLIDRIWGDNPPAETRNVLYSHLSRIRQMLKKSGTDERVERRHAGYVLTVDPDRVDLHRFARLVDRGRDPQSSDTDRARVLAEALGLWRGTPLAALPGDWAGQIRSSWQRRRLDAAVQWAQAELRLGRTAAVIATLPDLVAEHPLVEPLEGCLMEALRAAGRAAEALDRYAALRERLADELGTDPGPELRALHQTLLRGGEPATPPVRIVAALPEPVSPAQLPPDVSGFSGRTAEVAELDAVLDGASSSASISAAAVSGTAGIGKTALAVHWAHRVADRFRDGQLYVNLQGFDATGAPVQPAEAVHRFLDAFGVPAERIPDGLEAQVGLYRSLLANRRVLVVLDNAHDEEQVRPLLPGARGCMAVVTSRNRLTGLVTTTGAHPLTLDLPSAAEARELMARRLGADRLAAEPDAVDEIVRLCARLPLALAIVAARAAMNPGFGLGVLAAELRAARGGLDEFAGADRTTDARAVFSWSYRQLDPAAGTLFRLLGLHAGPDIATAAAAALCGRPPRETRPLLAELCRGHLLTEHVPGRYTCHDLLRAYATELTHNVDTDAERRAALARVIGYYTHSADAADLLLNPYRDNPAPLPAVPGGVDVARLDDRAHALAWFRAEYPVLLAVIRQASGFDDHLCPLGWILSRFFGYQGHWRDSITVLGIASAAAHRLGDPHLIAVAHRSLGNAHVRSGNFTDAETYLGRALRAYAGDPVGEAHTQRSLCWLRDRQGRHEESLEHAQRALELFEAAGHRPGQARALNAVGWSHAVLGRYADAVAYCDRALALQRELGDRLGQAETGDSLGYALHRLGEHTRAIESYRATIDLYREFDDRYNEADTMVSLAEVHRAAGDPDAARVMWLAALDIFTQMGHPDADTTRANLDRLDAETVGSS</sequence>
<dbReference type="Pfam" id="PF00486">
    <property type="entry name" value="Trans_reg_C"/>
    <property type="match status" value="1"/>
</dbReference>
<dbReference type="GO" id="GO:0006355">
    <property type="term" value="P:regulation of DNA-templated transcription"/>
    <property type="evidence" value="ECO:0007669"/>
    <property type="project" value="InterPro"/>
</dbReference>
<keyword evidence="4" id="KW-0804">Transcription</keyword>
<dbReference type="InterPro" id="IPR019734">
    <property type="entry name" value="TPR_rpt"/>
</dbReference>
<name>A0A8J3Z9R5_9ACTN</name>
<organism evidence="7 8">
    <name type="scientific">Virgisporangium aurantiacum</name>
    <dbReference type="NCBI Taxonomy" id="175570"/>
    <lineage>
        <taxon>Bacteria</taxon>
        <taxon>Bacillati</taxon>
        <taxon>Actinomycetota</taxon>
        <taxon>Actinomycetes</taxon>
        <taxon>Micromonosporales</taxon>
        <taxon>Micromonosporaceae</taxon>
        <taxon>Virgisporangium</taxon>
    </lineage>
</organism>
<keyword evidence="2" id="KW-0805">Transcription regulation</keyword>
<keyword evidence="3 5" id="KW-0238">DNA-binding</keyword>
<evidence type="ECO:0000313" key="8">
    <source>
        <dbReference type="Proteomes" id="UP000612585"/>
    </source>
</evidence>
<dbReference type="Gene3D" id="3.40.50.300">
    <property type="entry name" value="P-loop containing nucleotide triphosphate hydrolases"/>
    <property type="match status" value="1"/>
</dbReference>
<evidence type="ECO:0000256" key="3">
    <source>
        <dbReference type="ARBA" id="ARBA00023125"/>
    </source>
</evidence>
<dbReference type="PANTHER" id="PTHR35807:SF1">
    <property type="entry name" value="TRANSCRIPTIONAL REGULATOR REDD"/>
    <property type="match status" value="1"/>
</dbReference>
<dbReference type="InterPro" id="IPR027417">
    <property type="entry name" value="P-loop_NTPase"/>
</dbReference>
<reference evidence="7" key="1">
    <citation type="submission" date="2021-01" db="EMBL/GenBank/DDBJ databases">
        <title>Whole genome shotgun sequence of Virgisporangium aurantiacum NBRC 16421.</title>
        <authorList>
            <person name="Komaki H."/>
            <person name="Tamura T."/>
        </authorList>
    </citation>
    <scope>NUCLEOTIDE SEQUENCE</scope>
    <source>
        <strain evidence="7">NBRC 16421</strain>
    </source>
</reference>
<evidence type="ECO:0000256" key="5">
    <source>
        <dbReference type="PROSITE-ProRule" id="PRU01091"/>
    </source>
</evidence>
<feature type="DNA-binding region" description="OmpR/PhoB-type" evidence="5">
    <location>
        <begin position="1"/>
        <end position="94"/>
    </location>
</feature>
<dbReference type="PROSITE" id="PS51755">
    <property type="entry name" value="OMPR_PHOB"/>
    <property type="match status" value="1"/>
</dbReference>
<dbReference type="InterPro" id="IPR011990">
    <property type="entry name" value="TPR-like_helical_dom_sf"/>
</dbReference>
<dbReference type="Gene3D" id="1.25.40.10">
    <property type="entry name" value="Tetratricopeptide repeat domain"/>
    <property type="match status" value="2"/>
</dbReference>
<dbReference type="CDD" id="cd15831">
    <property type="entry name" value="BTAD"/>
    <property type="match status" value="1"/>
</dbReference>
<dbReference type="InterPro" id="IPR001867">
    <property type="entry name" value="OmpR/PhoB-type_DNA-bd"/>
</dbReference>
<proteinExistence type="inferred from homology"/>
<evidence type="ECO:0000259" key="6">
    <source>
        <dbReference type="PROSITE" id="PS51755"/>
    </source>
</evidence>
<dbReference type="SMART" id="SM00862">
    <property type="entry name" value="Trans_reg_C"/>
    <property type="match status" value="1"/>
</dbReference>
<gene>
    <name evidence="7" type="ORF">Vau01_077000</name>
</gene>
<accession>A0A8J3Z9R5</accession>
<dbReference type="InterPro" id="IPR036388">
    <property type="entry name" value="WH-like_DNA-bd_sf"/>
</dbReference>
<dbReference type="GO" id="GO:0043531">
    <property type="term" value="F:ADP binding"/>
    <property type="evidence" value="ECO:0007669"/>
    <property type="project" value="InterPro"/>
</dbReference>
<feature type="domain" description="OmpR/PhoB-type" evidence="6">
    <location>
        <begin position="1"/>
        <end position="94"/>
    </location>
</feature>
<dbReference type="GO" id="GO:0000160">
    <property type="term" value="P:phosphorelay signal transduction system"/>
    <property type="evidence" value="ECO:0007669"/>
    <property type="project" value="InterPro"/>
</dbReference>
<dbReference type="InterPro" id="IPR051677">
    <property type="entry name" value="AfsR-DnrI-RedD_regulator"/>
</dbReference>
<dbReference type="Proteomes" id="UP000612585">
    <property type="component" value="Unassembled WGS sequence"/>
</dbReference>
<dbReference type="Pfam" id="PF03704">
    <property type="entry name" value="BTAD"/>
    <property type="match status" value="1"/>
</dbReference>
<evidence type="ECO:0000313" key="7">
    <source>
        <dbReference type="EMBL" id="GIJ60184.1"/>
    </source>
</evidence>
<dbReference type="Gene3D" id="1.10.10.10">
    <property type="entry name" value="Winged helix-like DNA-binding domain superfamily/Winged helix DNA-binding domain"/>
    <property type="match status" value="1"/>
</dbReference>
<keyword evidence="8" id="KW-1185">Reference proteome</keyword>
<dbReference type="Pfam" id="PF13432">
    <property type="entry name" value="TPR_16"/>
    <property type="match status" value="1"/>
</dbReference>
<comment type="caution">
    <text evidence="7">The sequence shown here is derived from an EMBL/GenBank/DDBJ whole genome shotgun (WGS) entry which is preliminary data.</text>
</comment>
<evidence type="ECO:0000256" key="4">
    <source>
        <dbReference type="ARBA" id="ARBA00023163"/>
    </source>
</evidence>
<dbReference type="GO" id="GO:0003677">
    <property type="term" value="F:DNA binding"/>
    <property type="evidence" value="ECO:0007669"/>
    <property type="project" value="UniProtKB-UniRule"/>
</dbReference>
<evidence type="ECO:0000256" key="1">
    <source>
        <dbReference type="ARBA" id="ARBA00005820"/>
    </source>
</evidence>
<dbReference type="EMBL" id="BOPG01000050">
    <property type="protein sequence ID" value="GIJ60184.1"/>
    <property type="molecule type" value="Genomic_DNA"/>
</dbReference>
<comment type="similarity">
    <text evidence="1">Belongs to the AfsR/DnrI/RedD regulatory family.</text>
</comment>
<dbReference type="SMART" id="SM01043">
    <property type="entry name" value="BTAD"/>
    <property type="match status" value="1"/>
</dbReference>
<dbReference type="InterPro" id="IPR016032">
    <property type="entry name" value="Sig_transdc_resp-reg_C-effctor"/>
</dbReference>
<protein>
    <submittedName>
        <fullName evidence="7">SARP family transcriptional regulator</fullName>
    </submittedName>
</protein>
<dbReference type="InterPro" id="IPR005158">
    <property type="entry name" value="BTAD"/>
</dbReference>
<dbReference type="Pfam" id="PF13424">
    <property type="entry name" value="TPR_12"/>
    <property type="match status" value="2"/>
</dbReference>
<evidence type="ECO:0000256" key="2">
    <source>
        <dbReference type="ARBA" id="ARBA00023015"/>
    </source>
</evidence>